<dbReference type="HOGENOM" id="CLU_2502492_0_0_1"/>
<feature type="region of interest" description="Disordered" evidence="1">
    <location>
        <begin position="66"/>
        <end position="86"/>
    </location>
</feature>
<dbReference type="AlphaFoldDB" id="A0A061GXK0"/>
<gene>
    <name evidence="2" type="ORF">TCM_041762</name>
</gene>
<protein>
    <submittedName>
        <fullName evidence="2">Uncharacterized protein</fullName>
    </submittedName>
</protein>
<keyword evidence="3" id="KW-1185">Reference proteome</keyword>
<evidence type="ECO:0000256" key="1">
    <source>
        <dbReference type="SAM" id="MobiDB-lite"/>
    </source>
</evidence>
<sequence>MSHDFFSSRNSNFIRLSLAPQAKEEEPEPLLNLLPYTIMRGEGSIFSGKQGHEMRKERGVYSCIVPRKGGRRKRETSLGGRKGSDA</sequence>
<evidence type="ECO:0000313" key="2">
    <source>
        <dbReference type="EMBL" id="EOY33932.1"/>
    </source>
</evidence>
<dbReference type="Proteomes" id="UP000026915">
    <property type="component" value="Chromosome 9"/>
</dbReference>
<evidence type="ECO:0000313" key="3">
    <source>
        <dbReference type="Proteomes" id="UP000026915"/>
    </source>
</evidence>
<name>A0A061GXK0_THECC</name>
<dbReference type="Gramene" id="EOY33932">
    <property type="protein sequence ID" value="EOY33932"/>
    <property type="gene ID" value="TCM_041762"/>
</dbReference>
<organism evidence="2 3">
    <name type="scientific">Theobroma cacao</name>
    <name type="common">Cacao</name>
    <name type="synonym">Cocoa</name>
    <dbReference type="NCBI Taxonomy" id="3641"/>
    <lineage>
        <taxon>Eukaryota</taxon>
        <taxon>Viridiplantae</taxon>
        <taxon>Streptophyta</taxon>
        <taxon>Embryophyta</taxon>
        <taxon>Tracheophyta</taxon>
        <taxon>Spermatophyta</taxon>
        <taxon>Magnoliopsida</taxon>
        <taxon>eudicotyledons</taxon>
        <taxon>Gunneridae</taxon>
        <taxon>Pentapetalae</taxon>
        <taxon>rosids</taxon>
        <taxon>malvids</taxon>
        <taxon>Malvales</taxon>
        <taxon>Malvaceae</taxon>
        <taxon>Byttnerioideae</taxon>
        <taxon>Theobroma</taxon>
    </lineage>
</organism>
<proteinExistence type="predicted"/>
<dbReference type="InParanoid" id="A0A061GXK0"/>
<accession>A0A061GXK0</accession>
<reference evidence="2 3" key="1">
    <citation type="journal article" date="2013" name="Genome Biol.">
        <title>The genome sequence of the most widely cultivated cacao type and its use to identify candidate genes regulating pod color.</title>
        <authorList>
            <person name="Motamayor J.C."/>
            <person name="Mockaitis K."/>
            <person name="Schmutz J."/>
            <person name="Haiminen N."/>
            <person name="Iii D.L."/>
            <person name="Cornejo O."/>
            <person name="Findley S.D."/>
            <person name="Zheng P."/>
            <person name="Utro F."/>
            <person name="Royaert S."/>
            <person name="Saski C."/>
            <person name="Jenkins J."/>
            <person name="Podicheti R."/>
            <person name="Zhao M."/>
            <person name="Scheffler B.E."/>
            <person name="Stack J.C."/>
            <person name="Feltus F.A."/>
            <person name="Mustiga G.M."/>
            <person name="Amores F."/>
            <person name="Phillips W."/>
            <person name="Marelli J.P."/>
            <person name="May G.D."/>
            <person name="Shapiro H."/>
            <person name="Ma J."/>
            <person name="Bustamante C.D."/>
            <person name="Schnell R.J."/>
            <person name="Main D."/>
            <person name="Gilbert D."/>
            <person name="Parida L."/>
            <person name="Kuhn D.N."/>
        </authorList>
    </citation>
    <scope>NUCLEOTIDE SEQUENCE [LARGE SCALE GENOMIC DNA]</scope>
    <source>
        <strain evidence="3">cv. Matina 1-6</strain>
    </source>
</reference>
<dbReference type="EMBL" id="CM001887">
    <property type="protein sequence ID" value="EOY33932.1"/>
    <property type="molecule type" value="Genomic_DNA"/>
</dbReference>